<dbReference type="InterPro" id="IPR050173">
    <property type="entry name" value="ABC_transporter_C-like"/>
</dbReference>
<keyword evidence="5" id="KW-1185">Reference proteome</keyword>
<dbReference type="InterPro" id="IPR003439">
    <property type="entry name" value="ABC_transporter-like_ATP-bd"/>
</dbReference>
<name>A0A9Q0DK39_9TELE</name>
<dbReference type="GO" id="GO:0016323">
    <property type="term" value="C:basolateral plasma membrane"/>
    <property type="evidence" value="ECO:0007669"/>
    <property type="project" value="TreeGrafter"/>
</dbReference>
<sequence length="146" mass="16341">MNLDPFDGYSDEEVWRALELAHLQSFVSGLPDKLDHECSEGGENLSLGQRQLVCLARALLRKTTILVLDEATAAVDLETDDLIQSTIRSQFNNCTVLTIAHRLNTIMDYKRILVLEKGKIAEFDSPTNLIAKRGIFYKMAKDSGLV</sequence>
<dbReference type="GO" id="GO:0005524">
    <property type="term" value="F:ATP binding"/>
    <property type="evidence" value="ECO:0007669"/>
    <property type="project" value="UniProtKB-KW"/>
</dbReference>
<protein>
    <recommendedName>
        <fullName evidence="3">ABC transporter domain-containing protein</fullName>
    </recommendedName>
</protein>
<dbReference type="FunFam" id="3.40.50.300:FF:003475">
    <property type="entry name" value="Predicted protein"/>
    <property type="match status" value="1"/>
</dbReference>
<keyword evidence="2" id="KW-0067">ATP-binding</keyword>
<dbReference type="AlphaFoldDB" id="A0A9Q0DK39"/>
<dbReference type="Gene3D" id="3.40.50.300">
    <property type="entry name" value="P-loop containing nucleotide triphosphate hydrolases"/>
    <property type="match status" value="1"/>
</dbReference>
<dbReference type="SUPFAM" id="SSF52540">
    <property type="entry name" value="P-loop containing nucleoside triphosphate hydrolases"/>
    <property type="match status" value="1"/>
</dbReference>
<dbReference type="InterPro" id="IPR027417">
    <property type="entry name" value="P-loop_NTPase"/>
</dbReference>
<feature type="domain" description="ABC transporter" evidence="3">
    <location>
        <begin position="29"/>
        <end position="73"/>
    </location>
</feature>
<dbReference type="Proteomes" id="UP001148018">
    <property type="component" value="Unassembled WGS sequence"/>
</dbReference>
<evidence type="ECO:0000313" key="5">
    <source>
        <dbReference type="Proteomes" id="UP001148018"/>
    </source>
</evidence>
<gene>
    <name evidence="4" type="ORF">NHX12_011656</name>
</gene>
<dbReference type="OrthoDB" id="6500128at2759"/>
<dbReference type="GO" id="GO:0016887">
    <property type="term" value="F:ATP hydrolysis activity"/>
    <property type="evidence" value="ECO:0007669"/>
    <property type="project" value="InterPro"/>
</dbReference>
<dbReference type="Pfam" id="PF00005">
    <property type="entry name" value="ABC_tran"/>
    <property type="match status" value="1"/>
</dbReference>
<accession>A0A9Q0DK39</accession>
<keyword evidence="1" id="KW-0547">Nucleotide-binding</keyword>
<evidence type="ECO:0000259" key="3">
    <source>
        <dbReference type="Pfam" id="PF00005"/>
    </source>
</evidence>
<evidence type="ECO:0000256" key="2">
    <source>
        <dbReference type="ARBA" id="ARBA00022840"/>
    </source>
</evidence>
<organism evidence="4 5">
    <name type="scientific">Muraenolepis orangiensis</name>
    <name type="common">Patagonian moray cod</name>
    <dbReference type="NCBI Taxonomy" id="630683"/>
    <lineage>
        <taxon>Eukaryota</taxon>
        <taxon>Metazoa</taxon>
        <taxon>Chordata</taxon>
        <taxon>Craniata</taxon>
        <taxon>Vertebrata</taxon>
        <taxon>Euteleostomi</taxon>
        <taxon>Actinopterygii</taxon>
        <taxon>Neopterygii</taxon>
        <taxon>Teleostei</taxon>
        <taxon>Neoteleostei</taxon>
        <taxon>Acanthomorphata</taxon>
        <taxon>Zeiogadaria</taxon>
        <taxon>Gadariae</taxon>
        <taxon>Gadiformes</taxon>
        <taxon>Muraenolepidoidei</taxon>
        <taxon>Muraenolepididae</taxon>
        <taxon>Muraenolepis</taxon>
    </lineage>
</organism>
<dbReference type="PANTHER" id="PTHR24223">
    <property type="entry name" value="ATP-BINDING CASSETTE SUB-FAMILY C"/>
    <property type="match status" value="1"/>
</dbReference>
<dbReference type="GO" id="GO:0034634">
    <property type="term" value="F:glutathione transmembrane transporter activity"/>
    <property type="evidence" value="ECO:0007669"/>
    <property type="project" value="TreeGrafter"/>
</dbReference>
<dbReference type="EMBL" id="JANIIK010000116">
    <property type="protein sequence ID" value="KAJ3588062.1"/>
    <property type="molecule type" value="Genomic_DNA"/>
</dbReference>
<comment type="caution">
    <text evidence="4">The sequence shown here is derived from an EMBL/GenBank/DDBJ whole genome shotgun (WGS) entry which is preliminary data.</text>
</comment>
<reference evidence="4" key="1">
    <citation type="submission" date="2022-07" db="EMBL/GenBank/DDBJ databases">
        <title>Chromosome-level genome of Muraenolepis orangiensis.</title>
        <authorList>
            <person name="Kim J."/>
        </authorList>
    </citation>
    <scope>NUCLEOTIDE SEQUENCE</scope>
    <source>
        <strain evidence="4">KU_S4_2022</strain>
        <tissue evidence="4">Muscle</tissue>
    </source>
</reference>
<evidence type="ECO:0000313" key="4">
    <source>
        <dbReference type="EMBL" id="KAJ3588062.1"/>
    </source>
</evidence>
<dbReference type="PANTHER" id="PTHR24223:SF241">
    <property type="entry name" value="MULTIDRUG RESISTANCE-ASSOCIATED PROTEIN 1"/>
    <property type="match status" value="1"/>
</dbReference>
<proteinExistence type="predicted"/>
<dbReference type="GO" id="GO:0008559">
    <property type="term" value="F:ABC-type xenobiotic transporter activity"/>
    <property type="evidence" value="ECO:0007669"/>
    <property type="project" value="TreeGrafter"/>
</dbReference>
<evidence type="ECO:0000256" key="1">
    <source>
        <dbReference type="ARBA" id="ARBA00022741"/>
    </source>
</evidence>